<comment type="pathway">
    <text evidence="1">Carbohydrate acid metabolism.</text>
</comment>
<dbReference type="PANTHER" id="PTHR30246">
    <property type="entry name" value="2-KETO-3-DEOXY-6-PHOSPHOGLUCONATE ALDOLASE"/>
    <property type="match status" value="1"/>
</dbReference>
<evidence type="ECO:0000256" key="4">
    <source>
        <dbReference type="ARBA" id="ARBA00023239"/>
    </source>
</evidence>
<dbReference type="EMBL" id="BAABJJ010000003">
    <property type="protein sequence ID" value="GAA4933971.1"/>
    <property type="molecule type" value="Genomic_DNA"/>
</dbReference>
<accession>A0ABP9GD27</accession>
<evidence type="ECO:0000313" key="6">
    <source>
        <dbReference type="EMBL" id="GAA4933971.1"/>
    </source>
</evidence>
<reference evidence="7" key="1">
    <citation type="journal article" date="2019" name="Int. J. Syst. Evol. Microbiol.">
        <title>The Global Catalogue of Microorganisms (GCM) 10K type strain sequencing project: providing services to taxonomists for standard genome sequencing and annotation.</title>
        <authorList>
            <consortium name="The Broad Institute Genomics Platform"/>
            <consortium name="The Broad Institute Genome Sequencing Center for Infectious Disease"/>
            <person name="Wu L."/>
            <person name="Ma J."/>
        </authorList>
    </citation>
    <scope>NUCLEOTIDE SEQUENCE [LARGE SCALE GENOMIC DNA]</scope>
    <source>
        <strain evidence="7">JCM 18285</strain>
    </source>
</reference>
<proteinExistence type="inferred from homology"/>
<gene>
    <name evidence="6" type="primary">eda</name>
    <name evidence="6" type="ORF">GCM10023314_03040</name>
</gene>
<keyword evidence="4" id="KW-0456">Lyase</keyword>
<dbReference type="NCBIfam" id="TIGR01182">
    <property type="entry name" value="eda"/>
    <property type="match status" value="1"/>
</dbReference>
<evidence type="ECO:0000256" key="1">
    <source>
        <dbReference type="ARBA" id="ARBA00004761"/>
    </source>
</evidence>
<comment type="caution">
    <text evidence="6">The sequence shown here is derived from an EMBL/GenBank/DDBJ whole genome shotgun (WGS) entry which is preliminary data.</text>
</comment>
<dbReference type="InterPro" id="IPR013785">
    <property type="entry name" value="Aldolase_TIM"/>
</dbReference>
<comment type="similarity">
    <text evidence="2">Belongs to the KHG/KDPG aldolase family.</text>
</comment>
<evidence type="ECO:0000256" key="3">
    <source>
        <dbReference type="ARBA" id="ARBA00011233"/>
    </source>
</evidence>
<keyword evidence="7" id="KW-1185">Reference proteome</keyword>
<sequence length="194" mass="21176">MSEKATLLKVVETYISVGFYTLEITMNTDGVLDLIEALRTEFPELNVGAGTVCTIEDYTNAVNCGAQFIVTPIVNEDVIKQAVSSKTPIFPGAFTPTEIYKAWSLGADAVKVFPATQLGPGYIKDILAPLNNIKLIPTGGVTLENIKTFFQAGAIGVGMGGNLLNKRYILNHDFERIKSDLIKIKNEIDEFIEL</sequence>
<dbReference type="Pfam" id="PF01081">
    <property type="entry name" value="Aldolase"/>
    <property type="match status" value="1"/>
</dbReference>
<dbReference type="Proteomes" id="UP001501302">
    <property type="component" value="Unassembled WGS sequence"/>
</dbReference>
<comment type="subunit">
    <text evidence="3">Homotrimer.</text>
</comment>
<evidence type="ECO:0000256" key="2">
    <source>
        <dbReference type="ARBA" id="ARBA00006906"/>
    </source>
</evidence>
<protein>
    <submittedName>
        <fullName evidence="6">Bifunctional 4-hydroxy-2-oxoglutarate aldolase/2-dehydro-3-deoxy-phosphogluconate aldolase</fullName>
    </submittedName>
</protein>
<dbReference type="InterPro" id="IPR000887">
    <property type="entry name" value="Aldlse_KDPG_KHG"/>
</dbReference>
<dbReference type="SUPFAM" id="SSF51569">
    <property type="entry name" value="Aldolase"/>
    <property type="match status" value="1"/>
</dbReference>
<dbReference type="PANTHER" id="PTHR30246:SF1">
    <property type="entry name" value="2-DEHYDRO-3-DEOXY-6-PHOSPHOGALACTONATE ALDOLASE-RELATED"/>
    <property type="match status" value="1"/>
</dbReference>
<dbReference type="CDD" id="cd00452">
    <property type="entry name" value="KDPG_aldolase"/>
    <property type="match status" value="1"/>
</dbReference>
<dbReference type="Gene3D" id="3.20.20.70">
    <property type="entry name" value="Aldolase class I"/>
    <property type="match status" value="1"/>
</dbReference>
<organism evidence="6 7">
    <name type="scientific">Algibacter agarivorans</name>
    <dbReference type="NCBI Taxonomy" id="1109741"/>
    <lineage>
        <taxon>Bacteria</taxon>
        <taxon>Pseudomonadati</taxon>
        <taxon>Bacteroidota</taxon>
        <taxon>Flavobacteriia</taxon>
        <taxon>Flavobacteriales</taxon>
        <taxon>Flavobacteriaceae</taxon>
        <taxon>Algibacter</taxon>
    </lineage>
</organism>
<name>A0ABP9GD27_9FLAO</name>
<evidence type="ECO:0000313" key="7">
    <source>
        <dbReference type="Proteomes" id="UP001501302"/>
    </source>
</evidence>
<keyword evidence="5" id="KW-0119">Carbohydrate metabolism</keyword>
<evidence type="ECO:0000256" key="5">
    <source>
        <dbReference type="ARBA" id="ARBA00023277"/>
    </source>
</evidence>